<dbReference type="InterPro" id="IPR036069">
    <property type="entry name" value="DUF34/NIF3_sf"/>
</dbReference>
<organism evidence="3 4">
    <name type="scientific">Fibrivirga algicola</name>
    <dbReference type="NCBI Taxonomy" id="2950420"/>
    <lineage>
        <taxon>Bacteria</taxon>
        <taxon>Pseudomonadati</taxon>
        <taxon>Bacteroidota</taxon>
        <taxon>Cytophagia</taxon>
        <taxon>Cytophagales</taxon>
        <taxon>Spirosomataceae</taxon>
        <taxon>Fibrivirga</taxon>
    </lineage>
</organism>
<evidence type="ECO:0000256" key="1">
    <source>
        <dbReference type="ARBA" id="ARBA00006964"/>
    </source>
</evidence>
<dbReference type="EMBL" id="WAEL01000011">
    <property type="protein sequence ID" value="NID13265.1"/>
    <property type="molecule type" value="Genomic_DNA"/>
</dbReference>
<accession>A0ABX0QLF2</accession>
<dbReference type="SUPFAM" id="SSF102705">
    <property type="entry name" value="NIF3 (NGG1p interacting factor 3)-like"/>
    <property type="match status" value="1"/>
</dbReference>
<evidence type="ECO:0008006" key="5">
    <source>
        <dbReference type="Google" id="ProtNLM"/>
    </source>
</evidence>
<keyword evidence="4" id="KW-1185">Reference proteome</keyword>
<dbReference type="PANTHER" id="PTHR13799">
    <property type="entry name" value="NGG1 INTERACTING FACTOR 3"/>
    <property type="match status" value="1"/>
</dbReference>
<dbReference type="Pfam" id="PF01784">
    <property type="entry name" value="DUF34_NIF3"/>
    <property type="match status" value="1"/>
</dbReference>
<comment type="caution">
    <text evidence="3">The sequence shown here is derived from an EMBL/GenBank/DDBJ whole genome shotgun (WGS) entry which is preliminary data.</text>
</comment>
<gene>
    <name evidence="3" type="ORF">F7231_24045</name>
</gene>
<evidence type="ECO:0000313" key="4">
    <source>
        <dbReference type="Proteomes" id="UP000606008"/>
    </source>
</evidence>
<dbReference type="RefSeq" id="WP_166693851.1">
    <property type="nucleotide sequence ID" value="NZ_WAEL01000011.1"/>
</dbReference>
<keyword evidence="2" id="KW-0479">Metal-binding</keyword>
<dbReference type="PANTHER" id="PTHR13799:SF14">
    <property type="entry name" value="GTP CYCLOHYDROLASE 1 TYPE 2 HOMOLOG"/>
    <property type="match status" value="1"/>
</dbReference>
<name>A0ABX0QLF2_9BACT</name>
<evidence type="ECO:0000256" key="2">
    <source>
        <dbReference type="ARBA" id="ARBA00022723"/>
    </source>
</evidence>
<dbReference type="InterPro" id="IPR002678">
    <property type="entry name" value="DUF34/NIF3"/>
</dbReference>
<protein>
    <recommendedName>
        <fullName evidence="5">NGG1p interacting factor NIF3</fullName>
    </recommendedName>
</protein>
<sequence length="244" mass="27423">MDKPPLVLNDIANFLQTEFKTDRYPISERGGIYKPADRPIRRVGLSLEPWPKIGEWVRAQDLDALWLHRPWQLNTAVLPPDVGVLTHHLPFDECLTTGYNTRLAQVLGLESLAELGYKQAADESGRLLPKRAIGMIGDVPERSTESWLEQIQVAFGGYDRVEAGQVRSHRRVAVVGAMNPELVHEAHERSVSLYLTGEYRKGTQKVVDETGMTVIAIGHKRTEEWGLRALGTLLTGRWEGLEVL</sequence>
<reference evidence="3" key="1">
    <citation type="submission" date="2024-05" db="EMBL/GenBank/DDBJ databases">
        <authorList>
            <person name="Jung D.-H."/>
        </authorList>
    </citation>
    <scope>NUCLEOTIDE SEQUENCE</scope>
    <source>
        <strain evidence="3">JA-25</strain>
    </source>
</reference>
<comment type="similarity">
    <text evidence="1">Belongs to the GTP cyclohydrolase I type 2/NIF3 family.</text>
</comment>
<proteinExistence type="inferred from homology"/>
<dbReference type="Gene3D" id="3.40.1390.30">
    <property type="entry name" value="NIF3 (NGG1p interacting factor 3)-like"/>
    <property type="match status" value="2"/>
</dbReference>
<evidence type="ECO:0000313" key="3">
    <source>
        <dbReference type="EMBL" id="NID13265.1"/>
    </source>
</evidence>
<dbReference type="Proteomes" id="UP000606008">
    <property type="component" value="Unassembled WGS sequence"/>
</dbReference>